<reference evidence="9" key="1">
    <citation type="journal article" date="2014" name="FEMS Microbiol. Lett.">
        <title>Draft Genomic DNA Sequence of the Facultatively Methylotrophic Bacterium Acidomonas methanolica type strain MB58.</title>
        <authorList>
            <person name="Higashiura N."/>
            <person name="Hadano H."/>
            <person name="Hirakawa H."/>
            <person name="Matsutani M."/>
            <person name="Takabe S."/>
            <person name="Matsushita K."/>
            <person name="Azuma Y."/>
        </authorList>
    </citation>
    <scope>NUCLEOTIDE SEQUENCE [LARGE SCALE GENOMIC DNA]</scope>
    <source>
        <strain evidence="9">MB58</strain>
    </source>
</reference>
<gene>
    <name evidence="8" type="ORF">Amme_057_002</name>
</gene>
<protein>
    <submittedName>
        <fullName evidence="8">Cytochrome c-552 class I</fullName>
    </submittedName>
</protein>
<dbReference type="InterPro" id="IPR036909">
    <property type="entry name" value="Cyt_c-like_dom_sf"/>
</dbReference>
<dbReference type="SUPFAM" id="SSF46626">
    <property type="entry name" value="Cytochrome c"/>
    <property type="match status" value="1"/>
</dbReference>
<keyword evidence="9" id="KW-1185">Reference proteome</keyword>
<dbReference type="Proteomes" id="UP000019760">
    <property type="component" value="Unassembled WGS sequence"/>
</dbReference>
<dbReference type="InterPro" id="IPR051459">
    <property type="entry name" value="Cytochrome_c-type_DH"/>
</dbReference>
<evidence type="ECO:0000256" key="6">
    <source>
        <dbReference type="SAM" id="SignalP"/>
    </source>
</evidence>
<keyword evidence="3 4" id="KW-0408">Iron</keyword>
<keyword evidence="1 4" id="KW-0349">Heme</keyword>
<feature type="chain" id="PRO_5030001405" evidence="6">
    <location>
        <begin position="25"/>
        <end position="156"/>
    </location>
</feature>
<keyword evidence="2 4" id="KW-0479">Metal-binding</keyword>
<organism evidence="8 9">
    <name type="scientific">Acidomonas methanolica NBRC 104435</name>
    <dbReference type="NCBI Taxonomy" id="1231351"/>
    <lineage>
        <taxon>Bacteria</taxon>
        <taxon>Pseudomonadati</taxon>
        <taxon>Pseudomonadota</taxon>
        <taxon>Alphaproteobacteria</taxon>
        <taxon>Acetobacterales</taxon>
        <taxon>Acetobacteraceae</taxon>
        <taxon>Acidomonas</taxon>
    </lineage>
</organism>
<dbReference type="PANTHER" id="PTHR35008:SF8">
    <property type="entry name" value="ALCOHOL DEHYDROGENASE CYTOCHROME C SUBUNIT"/>
    <property type="match status" value="1"/>
</dbReference>
<sequence length="156" mass="15982">MEYFMTLKSLALFTLLAASSPALAASDGAALFAANCSVCHQAEGIGSAGQFPPLKGRIDKIAESAAGKTYLADVVLNGFSGKISVQGSVYMGFMPSFGATSDDDLAAILTYLSGLGTTKPAPVITAAEIKAERATPKKSSEIAAERKALDAAHPLP</sequence>
<evidence type="ECO:0000256" key="2">
    <source>
        <dbReference type="ARBA" id="ARBA00022723"/>
    </source>
</evidence>
<dbReference type="InterPro" id="IPR009056">
    <property type="entry name" value="Cyt_c-like_dom"/>
</dbReference>
<dbReference type="Gene3D" id="1.10.760.10">
    <property type="entry name" value="Cytochrome c-like domain"/>
    <property type="match status" value="1"/>
</dbReference>
<evidence type="ECO:0000313" key="8">
    <source>
        <dbReference type="EMBL" id="GAJ29245.1"/>
    </source>
</evidence>
<accession>A0A023D688</accession>
<evidence type="ECO:0000256" key="3">
    <source>
        <dbReference type="ARBA" id="ARBA00023004"/>
    </source>
</evidence>
<reference evidence="8 9" key="2">
    <citation type="journal article" date="2014" name="FEMS Microbiol. Lett.">
        <title>Draft genomic DNA sequence of the facultatively methylotrophic bacterium Acidomonas methanolica type strain MB58.</title>
        <authorList>
            <person name="Higashiura N."/>
            <person name="Hadano H."/>
            <person name="Hirakawa H."/>
            <person name="Matsutani M."/>
            <person name="Takabe S."/>
            <person name="Matsushita K."/>
            <person name="Azuma Y."/>
        </authorList>
    </citation>
    <scope>NUCLEOTIDE SEQUENCE [LARGE SCALE GENOMIC DNA]</scope>
    <source>
        <strain evidence="8 9">MB58</strain>
    </source>
</reference>
<dbReference type="PROSITE" id="PS51007">
    <property type="entry name" value="CYTC"/>
    <property type="match status" value="1"/>
</dbReference>
<dbReference type="GO" id="GO:0009055">
    <property type="term" value="F:electron transfer activity"/>
    <property type="evidence" value="ECO:0007669"/>
    <property type="project" value="InterPro"/>
</dbReference>
<dbReference type="GO" id="GO:0020037">
    <property type="term" value="F:heme binding"/>
    <property type="evidence" value="ECO:0007669"/>
    <property type="project" value="InterPro"/>
</dbReference>
<name>A0A023D688_ACIMT</name>
<dbReference type="AlphaFoldDB" id="A0A023D688"/>
<evidence type="ECO:0000256" key="5">
    <source>
        <dbReference type="SAM" id="MobiDB-lite"/>
    </source>
</evidence>
<feature type="region of interest" description="Disordered" evidence="5">
    <location>
        <begin position="135"/>
        <end position="156"/>
    </location>
</feature>
<comment type="caution">
    <text evidence="8">The sequence shown here is derived from an EMBL/GenBank/DDBJ whole genome shotgun (WGS) entry which is preliminary data.</text>
</comment>
<proteinExistence type="predicted"/>
<evidence type="ECO:0000256" key="4">
    <source>
        <dbReference type="PROSITE-ProRule" id="PRU00433"/>
    </source>
</evidence>
<feature type="signal peptide" evidence="6">
    <location>
        <begin position="1"/>
        <end position="24"/>
    </location>
</feature>
<dbReference type="Pfam" id="PF00034">
    <property type="entry name" value="Cytochrom_C"/>
    <property type="match status" value="1"/>
</dbReference>
<dbReference type="EMBL" id="BAND01000057">
    <property type="protein sequence ID" value="GAJ29245.1"/>
    <property type="molecule type" value="Genomic_DNA"/>
</dbReference>
<evidence type="ECO:0000256" key="1">
    <source>
        <dbReference type="ARBA" id="ARBA00022617"/>
    </source>
</evidence>
<feature type="domain" description="Cytochrome c" evidence="7">
    <location>
        <begin position="23"/>
        <end position="116"/>
    </location>
</feature>
<evidence type="ECO:0000259" key="7">
    <source>
        <dbReference type="PROSITE" id="PS51007"/>
    </source>
</evidence>
<keyword evidence="6" id="KW-0732">Signal</keyword>
<dbReference type="PANTHER" id="PTHR35008">
    <property type="entry name" value="BLL4482 PROTEIN-RELATED"/>
    <property type="match status" value="1"/>
</dbReference>
<evidence type="ECO:0000313" key="9">
    <source>
        <dbReference type="Proteomes" id="UP000019760"/>
    </source>
</evidence>
<feature type="compositionally biased region" description="Basic and acidic residues" evidence="5">
    <location>
        <begin position="135"/>
        <end position="150"/>
    </location>
</feature>
<dbReference type="GO" id="GO:0046872">
    <property type="term" value="F:metal ion binding"/>
    <property type="evidence" value="ECO:0007669"/>
    <property type="project" value="UniProtKB-KW"/>
</dbReference>